<evidence type="ECO:0000256" key="1">
    <source>
        <dbReference type="SAM" id="MobiDB-lite"/>
    </source>
</evidence>
<gene>
    <name evidence="4" type="ORF">PCOR1329_LOCUS82918</name>
</gene>
<dbReference type="PROSITE" id="PS50222">
    <property type="entry name" value="EF_HAND_2"/>
    <property type="match status" value="1"/>
</dbReference>
<keyword evidence="2" id="KW-0812">Transmembrane</keyword>
<dbReference type="InterPro" id="IPR011992">
    <property type="entry name" value="EF-hand-dom_pair"/>
</dbReference>
<reference evidence="4" key="1">
    <citation type="submission" date="2023-10" db="EMBL/GenBank/DDBJ databases">
        <authorList>
            <person name="Chen Y."/>
            <person name="Shah S."/>
            <person name="Dougan E. K."/>
            <person name="Thang M."/>
            <person name="Chan C."/>
        </authorList>
    </citation>
    <scope>NUCLEOTIDE SEQUENCE [LARGE SCALE GENOMIC DNA]</scope>
</reference>
<dbReference type="Gene3D" id="1.10.238.10">
    <property type="entry name" value="EF-hand"/>
    <property type="match status" value="1"/>
</dbReference>
<evidence type="ECO:0000313" key="5">
    <source>
        <dbReference type="Proteomes" id="UP001189429"/>
    </source>
</evidence>
<keyword evidence="5" id="KW-1185">Reference proteome</keyword>
<dbReference type="SUPFAM" id="SSF47473">
    <property type="entry name" value="EF-hand"/>
    <property type="match status" value="1"/>
</dbReference>
<feature type="compositionally biased region" description="Acidic residues" evidence="1">
    <location>
        <begin position="346"/>
        <end position="355"/>
    </location>
</feature>
<keyword evidence="2" id="KW-1133">Transmembrane helix</keyword>
<organism evidence="4 5">
    <name type="scientific">Prorocentrum cordatum</name>
    <dbReference type="NCBI Taxonomy" id="2364126"/>
    <lineage>
        <taxon>Eukaryota</taxon>
        <taxon>Sar</taxon>
        <taxon>Alveolata</taxon>
        <taxon>Dinophyceae</taxon>
        <taxon>Prorocentrales</taxon>
        <taxon>Prorocentraceae</taxon>
        <taxon>Prorocentrum</taxon>
    </lineage>
</organism>
<keyword evidence="2" id="KW-0472">Membrane</keyword>
<feature type="transmembrane region" description="Helical" evidence="2">
    <location>
        <begin position="21"/>
        <end position="41"/>
    </location>
</feature>
<sequence>MFLMTVVMYGAWPWKFNSNNWVELMCKIALIILLMLTTSFIDLQSVSESEREQMNEVWAHIIIVTLTGAFAFALVLFLRDIISSMQHIRVKQVRKARAMWHLRDMSLALLMMPEKEYARRLSAIGDSDLALLAEVNKNIKNVIFGQQEDSRWIKQRLIAGKPREVWEHGQKVLEFLRSSKTGRLQERLEQSMGFRRHVLNLARAISKSGWKERADAMESEHPSAFLDAVGHRSSIKRHHAAIRDSIAMEPCLEPRSGIIGRVKNKIFPQAELLTQHEFKNKIASFEGLSMPDEEIDILFSVLDSDGSGTVTYQKITDLLAALAPEQVLRAMDLDDEDDNVSASESSGDEEKEEKEDCPSESGFGGNVAWGLAVLQEWARTWPTSSPLSDVTIGNDRSVEADIKVEL</sequence>
<evidence type="ECO:0000259" key="3">
    <source>
        <dbReference type="PROSITE" id="PS50222"/>
    </source>
</evidence>
<feature type="domain" description="EF-hand" evidence="3">
    <location>
        <begin position="290"/>
        <end position="325"/>
    </location>
</feature>
<feature type="transmembrane region" description="Helical" evidence="2">
    <location>
        <begin position="57"/>
        <end position="78"/>
    </location>
</feature>
<proteinExistence type="predicted"/>
<evidence type="ECO:0000256" key="2">
    <source>
        <dbReference type="SAM" id="Phobius"/>
    </source>
</evidence>
<protein>
    <recommendedName>
        <fullName evidence="3">EF-hand domain-containing protein</fullName>
    </recommendedName>
</protein>
<accession>A0ABN9Y6D2</accession>
<dbReference type="EMBL" id="CAUYUJ010021967">
    <property type="protein sequence ID" value="CAK0908159.1"/>
    <property type="molecule type" value="Genomic_DNA"/>
</dbReference>
<feature type="region of interest" description="Disordered" evidence="1">
    <location>
        <begin position="331"/>
        <end position="364"/>
    </location>
</feature>
<evidence type="ECO:0000313" key="4">
    <source>
        <dbReference type="EMBL" id="CAK0908159.1"/>
    </source>
</evidence>
<dbReference type="Proteomes" id="UP001189429">
    <property type="component" value="Unassembled WGS sequence"/>
</dbReference>
<comment type="caution">
    <text evidence="4">The sequence shown here is derived from an EMBL/GenBank/DDBJ whole genome shotgun (WGS) entry which is preliminary data.</text>
</comment>
<dbReference type="InterPro" id="IPR002048">
    <property type="entry name" value="EF_hand_dom"/>
</dbReference>
<name>A0ABN9Y6D2_9DINO</name>